<proteinExistence type="predicted"/>
<sequence length="111" mass="11417">MAETALAVVLDRASAEPLAVQLADALRAAAADGRLRSGDRLPSTRALAERLGVSRTVTAAAYEQLHAEGWIAGRHGSGTYVTTTPPGALKSKARRAAVPAAQAHVVDLAHA</sequence>
<dbReference type="EMBL" id="JBHTLK010000184">
    <property type="protein sequence ID" value="MFD1150798.1"/>
    <property type="molecule type" value="Genomic_DNA"/>
</dbReference>
<evidence type="ECO:0000256" key="3">
    <source>
        <dbReference type="ARBA" id="ARBA00023125"/>
    </source>
</evidence>
<name>A0ABW3R154_9PSEU</name>
<dbReference type="InterPro" id="IPR051446">
    <property type="entry name" value="HTH_trans_reg/aminotransferase"/>
</dbReference>
<protein>
    <submittedName>
        <fullName evidence="6">GntR family transcriptional regulator</fullName>
    </submittedName>
</protein>
<dbReference type="InterPro" id="IPR036388">
    <property type="entry name" value="WH-like_DNA-bd_sf"/>
</dbReference>
<evidence type="ECO:0000313" key="6">
    <source>
        <dbReference type="EMBL" id="MFD1150798.1"/>
    </source>
</evidence>
<dbReference type="CDD" id="cd07377">
    <property type="entry name" value="WHTH_GntR"/>
    <property type="match status" value="1"/>
</dbReference>
<dbReference type="PROSITE" id="PS50949">
    <property type="entry name" value="HTH_GNTR"/>
    <property type="match status" value="1"/>
</dbReference>
<feature type="domain" description="HTH gntR-type" evidence="5">
    <location>
        <begin position="16"/>
        <end position="84"/>
    </location>
</feature>
<comment type="caution">
    <text evidence="6">The sequence shown here is derived from an EMBL/GenBank/DDBJ whole genome shotgun (WGS) entry which is preliminary data.</text>
</comment>
<dbReference type="Proteomes" id="UP001597168">
    <property type="component" value="Unassembled WGS sequence"/>
</dbReference>
<evidence type="ECO:0000259" key="5">
    <source>
        <dbReference type="PROSITE" id="PS50949"/>
    </source>
</evidence>
<feature type="non-terminal residue" evidence="6">
    <location>
        <position position="111"/>
    </location>
</feature>
<dbReference type="PANTHER" id="PTHR46577">
    <property type="entry name" value="HTH-TYPE TRANSCRIPTIONAL REGULATORY PROTEIN GABR"/>
    <property type="match status" value="1"/>
</dbReference>
<dbReference type="Pfam" id="PF00392">
    <property type="entry name" value="GntR"/>
    <property type="match status" value="1"/>
</dbReference>
<gene>
    <name evidence="6" type="ORF">ACFQ3T_27030</name>
</gene>
<dbReference type="SMART" id="SM00345">
    <property type="entry name" value="HTH_GNTR"/>
    <property type="match status" value="1"/>
</dbReference>
<dbReference type="SUPFAM" id="SSF46785">
    <property type="entry name" value="Winged helix' DNA-binding domain"/>
    <property type="match status" value="1"/>
</dbReference>
<keyword evidence="7" id="KW-1185">Reference proteome</keyword>
<keyword evidence="2" id="KW-0805">Transcription regulation</keyword>
<evidence type="ECO:0000256" key="2">
    <source>
        <dbReference type="ARBA" id="ARBA00023015"/>
    </source>
</evidence>
<dbReference type="PANTHER" id="PTHR46577:SF1">
    <property type="entry name" value="HTH-TYPE TRANSCRIPTIONAL REGULATORY PROTEIN GABR"/>
    <property type="match status" value="1"/>
</dbReference>
<dbReference type="InterPro" id="IPR000524">
    <property type="entry name" value="Tscrpt_reg_HTH_GntR"/>
</dbReference>
<keyword evidence="3" id="KW-0238">DNA-binding</keyword>
<keyword evidence="1" id="KW-0663">Pyridoxal phosphate</keyword>
<organism evidence="6 7">
    <name type="scientific">Saccharothrix hoggarensis</name>
    <dbReference type="NCBI Taxonomy" id="913853"/>
    <lineage>
        <taxon>Bacteria</taxon>
        <taxon>Bacillati</taxon>
        <taxon>Actinomycetota</taxon>
        <taxon>Actinomycetes</taxon>
        <taxon>Pseudonocardiales</taxon>
        <taxon>Pseudonocardiaceae</taxon>
        <taxon>Saccharothrix</taxon>
    </lineage>
</organism>
<dbReference type="InterPro" id="IPR036390">
    <property type="entry name" value="WH_DNA-bd_sf"/>
</dbReference>
<evidence type="ECO:0000256" key="4">
    <source>
        <dbReference type="ARBA" id="ARBA00023163"/>
    </source>
</evidence>
<accession>A0ABW3R154</accession>
<dbReference type="PRINTS" id="PR00035">
    <property type="entry name" value="HTHGNTR"/>
</dbReference>
<dbReference type="RefSeq" id="WP_380727213.1">
    <property type="nucleotide sequence ID" value="NZ_JBHTLK010000184.1"/>
</dbReference>
<dbReference type="Gene3D" id="1.10.10.10">
    <property type="entry name" value="Winged helix-like DNA-binding domain superfamily/Winged helix DNA-binding domain"/>
    <property type="match status" value="1"/>
</dbReference>
<keyword evidence="4" id="KW-0804">Transcription</keyword>
<reference evidence="7" key="1">
    <citation type="journal article" date="2019" name="Int. J. Syst. Evol. Microbiol.">
        <title>The Global Catalogue of Microorganisms (GCM) 10K type strain sequencing project: providing services to taxonomists for standard genome sequencing and annotation.</title>
        <authorList>
            <consortium name="The Broad Institute Genomics Platform"/>
            <consortium name="The Broad Institute Genome Sequencing Center for Infectious Disease"/>
            <person name="Wu L."/>
            <person name="Ma J."/>
        </authorList>
    </citation>
    <scope>NUCLEOTIDE SEQUENCE [LARGE SCALE GENOMIC DNA]</scope>
    <source>
        <strain evidence="7">CCUG 60214</strain>
    </source>
</reference>
<evidence type="ECO:0000256" key="1">
    <source>
        <dbReference type="ARBA" id="ARBA00022898"/>
    </source>
</evidence>
<evidence type="ECO:0000313" key="7">
    <source>
        <dbReference type="Proteomes" id="UP001597168"/>
    </source>
</evidence>